<comment type="cofactor">
    <cofactor evidence="1">
        <name>Zn(2+)</name>
        <dbReference type="ChEBI" id="CHEBI:29105"/>
    </cofactor>
</comment>
<evidence type="ECO:0000256" key="10">
    <source>
        <dbReference type="ARBA" id="ARBA00023049"/>
    </source>
</evidence>
<evidence type="ECO:0000256" key="8">
    <source>
        <dbReference type="ARBA" id="ARBA00022833"/>
    </source>
</evidence>
<comment type="subcellular location">
    <subcellularLocation>
        <location evidence="2">Cell membrane</location>
        <topology evidence="2">Multi-pass membrane protein</topology>
    </subcellularLocation>
</comment>
<evidence type="ECO:0000256" key="5">
    <source>
        <dbReference type="ARBA" id="ARBA00022692"/>
    </source>
</evidence>
<keyword evidence="7" id="KW-0378">Hydrolase</keyword>
<feature type="transmembrane region" description="Helical" evidence="12">
    <location>
        <begin position="531"/>
        <end position="553"/>
    </location>
</feature>
<dbReference type="RefSeq" id="WP_319928761.1">
    <property type="nucleotide sequence ID" value="NZ_VCDN01000012.1"/>
</dbReference>
<keyword evidence="9 12" id="KW-1133">Transmembrane helix</keyword>
<evidence type="ECO:0000313" key="14">
    <source>
        <dbReference type="EMBL" id="MDX7986315.1"/>
    </source>
</evidence>
<evidence type="ECO:0000256" key="3">
    <source>
        <dbReference type="ARBA" id="ARBA00022475"/>
    </source>
</evidence>
<organism evidence="14 15">
    <name type="scientific">Xenorhabdus santafensis</name>
    <dbReference type="NCBI Taxonomy" id="2582833"/>
    <lineage>
        <taxon>Bacteria</taxon>
        <taxon>Pseudomonadati</taxon>
        <taxon>Pseudomonadota</taxon>
        <taxon>Gammaproteobacteria</taxon>
        <taxon>Enterobacterales</taxon>
        <taxon>Morganellaceae</taxon>
        <taxon>Xenorhabdus</taxon>
    </lineage>
</organism>
<keyword evidence="8" id="KW-0862">Zinc</keyword>
<comment type="caution">
    <text evidence="14">The sequence shown here is derived from an EMBL/GenBank/DDBJ whole genome shotgun (WGS) entry which is preliminary data.</text>
</comment>
<evidence type="ECO:0000256" key="2">
    <source>
        <dbReference type="ARBA" id="ARBA00004651"/>
    </source>
</evidence>
<feature type="transmembrane region" description="Helical" evidence="12">
    <location>
        <begin position="136"/>
        <end position="164"/>
    </location>
</feature>
<evidence type="ECO:0000256" key="4">
    <source>
        <dbReference type="ARBA" id="ARBA00022670"/>
    </source>
</evidence>
<evidence type="ECO:0000313" key="15">
    <source>
        <dbReference type="Proteomes" id="UP001271890"/>
    </source>
</evidence>
<evidence type="ECO:0000256" key="12">
    <source>
        <dbReference type="SAM" id="Phobius"/>
    </source>
</evidence>
<keyword evidence="6" id="KW-0479">Metal-binding</keyword>
<feature type="domain" description="Peptidase M48" evidence="13">
    <location>
        <begin position="282"/>
        <end position="454"/>
    </location>
</feature>
<dbReference type="InterPro" id="IPR050083">
    <property type="entry name" value="HtpX_protease"/>
</dbReference>
<dbReference type="PANTHER" id="PTHR43221">
    <property type="entry name" value="PROTEASE HTPX"/>
    <property type="match status" value="1"/>
</dbReference>
<gene>
    <name evidence="14" type="ORF">FE392_03050</name>
</gene>
<feature type="transmembrane region" description="Helical" evidence="12">
    <location>
        <begin position="176"/>
        <end position="196"/>
    </location>
</feature>
<dbReference type="CDD" id="cd07328">
    <property type="entry name" value="M48_Ste24p_like"/>
    <property type="match status" value="1"/>
</dbReference>
<keyword evidence="5 12" id="KW-0812">Transmembrane</keyword>
<evidence type="ECO:0000256" key="6">
    <source>
        <dbReference type="ARBA" id="ARBA00022723"/>
    </source>
</evidence>
<dbReference type="Pfam" id="PF01435">
    <property type="entry name" value="Peptidase_M48"/>
    <property type="match status" value="1"/>
</dbReference>
<keyword evidence="10" id="KW-0482">Metalloprotease</keyword>
<keyword evidence="3" id="KW-1003">Cell membrane</keyword>
<evidence type="ECO:0000256" key="1">
    <source>
        <dbReference type="ARBA" id="ARBA00001947"/>
    </source>
</evidence>
<feature type="transmembrane region" description="Helical" evidence="12">
    <location>
        <begin position="95"/>
        <end position="115"/>
    </location>
</feature>
<keyword evidence="4" id="KW-0645">Protease</keyword>
<evidence type="ECO:0000256" key="9">
    <source>
        <dbReference type="ARBA" id="ARBA00022989"/>
    </source>
</evidence>
<proteinExistence type="predicted"/>
<feature type="transmembrane region" description="Helical" evidence="12">
    <location>
        <begin position="559"/>
        <end position="577"/>
    </location>
</feature>
<accession>A0ABU4S7D0</accession>
<sequence length="695" mass="77856">MRNKLFLWLLVLPLVLSCYGGWQYSRISGLNEALNDIKSLHNEASQQLRNNPHATMEINGQSFTIEEIYYRTTSILDSDKATFNTFQSLLDLGTMGGGILSLLLGGFAILLCIRSGITARQSRDQLLKVFNRCRRLLPFILIAQMTLIGVSLFSLICYEILWFISNFEIKSGGAKIIFIAGSAALAILWCIIKGIAKLKYCFAMFEPSLSHYEGKAVTPEDAPGLWHWINELAEQVGTEPPDNIIVGLTECFFVTSSPVCISNEQVLEGQTLYFPLIYGALLSREESAAVIGHELGHFTGEDTTYSLHFSPIYSGMNRSIDVMISNVQDAGDYYARLVMSPSIYLGIFFIQQFDFAVNHWSRLREHAADAVGASLSSVQSISTSLLRISAVSEEINKQLSALFEGKLKTDDLLPVITDNLRENGVPESGQFLENEFTHPTDTHPTTKARIEALGQPVDQDLLEHASRTVDAGYYDNINSLFSDAKALSTELTQHLSNEIDEYYQEQTQVWEEQVKATSSSETVVIKETQTAFIIMLVISIILSSLMGWLLSAISDNDPLLWLLFIIFVLIGVFSLAFKKRSQSEMIILTSTTIGGVGFKHPYPLHNIVDFNFMSFNGSRILTLEFANNVDYPEIEFKKFSGGFSLKKKKNRMACNFISSLKANNERLSDKEFINMLHEYLQAAHARHALNQIQSD</sequence>
<dbReference type="InterPro" id="IPR001915">
    <property type="entry name" value="Peptidase_M48"/>
</dbReference>
<keyword evidence="15" id="KW-1185">Reference proteome</keyword>
<name>A0ABU4S7D0_9GAMM</name>
<dbReference type="Proteomes" id="UP001271890">
    <property type="component" value="Unassembled WGS sequence"/>
</dbReference>
<keyword evidence="11 12" id="KW-0472">Membrane</keyword>
<dbReference type="PANTHER" id="PTHR43221:SF1">
    <property type="entry name" value="PROTEASE HTPX"/>
    <property type="match status" value="1"/>
</dbReference>
<dbReference type="EMBL" id="VCDN01000012">
    <property type="protein sequence ID" value="MDX7986315.1"/>
    <property type="molecule type" value="Genomic_DNA"/>
</dbReference>
<evidence type="ECO:0000256" key="11">
    <source>
        <dbReference type="ARBA" id="ARBA00023136"/>
    </source>
</evidence>
<evidence type="ECO:0000259" key="13">
    <source>
        <dbReference type="Pfam" id="PF01435"/>
    </source>
</evidence>
<dbReference type="PROSITE" id="PS51257">
    <property type="entry name" value="PROKAR_LIPOPROTEIN"/>
    <property type="match status" value="1"/>
</dbReference>
<evidence type="ECO:0000256" key="7">
    <source>
        <dbReference type="ARBA" id="ARBA00022801"/>
    </source>
</evidence>
<reference evidence="15" key="1">
    <citation type="journal article" date="2024" name="Toxins">
        <title>Genome Sequence Analysis of Native Xenorhabdus Strains Isolated from Entomopathogenic Nematodes in Argentina.</title>
        <authorList>
            <person name="Palma L."/>
            <person name="Frizzo L."/>
            <person name="Kaiser S."/>
            <person name="Berry C."/>
            <person name="Caballero P."/>
            <person name="Bode H.B."/>
            <person name="Del Valle E.E."/>
        </authorList>
    </citation>
    <scope>NUCLEOTIDE SEQUENCE [LARGE SCALE GENOMIC DNA]</scope>
    <source>
        <strain evidence="15">12</strain>
    </source>
</reference>
<protein>
    <submittedName>
        <fullName evidence="14">Peptidase M48, Ste24p</fullName>
    </submittedName>
</protein>